<name>A0A1F7GZ36_9BACT</name>
<keyword evidence="1" id="KW-0472">Membrane</keyword>
<organism evidence="2 3">
    <name type="scientific">Candidatus Roizmanbacteria bacterium RIFCSPHIGHO2_02_FULL_38_11</name>
    <dbReference type="NCBI Taxonomy" id="1802039"/>
    <lineage>
        <taxon>Bacteria</taxon>
        <taxon>Candidatus Roizmaniibacteriota</taxon>
    </lineage>
</organism>
<proteinExistence type="predicted"/>
<feature type="transmembrane region" description="Helical" evidence="1">
    <location>
        <begin position="6"/>
        <end position="27"/>
    </location>
</feature>
<accession>A0A1F7GZ36</accession>
<feature type="transmembrane region" description="Helical" evidence="1">
    <location>
        <begin position="89"/>
        <end position="116"/>
    </location>
</feature>
<keyword evidence="1" id="KW-0812">Transmembrane</keyword>
<evidence type="ECO:0000313" key="2">
    <source>
        <dbReference type="EMBL" id="OGK24211.1"/>
    </source>
</evidence>
<comment type="caution">
    <text evidence="2">The sequence shown here is derived from an EMBL/GenBank/DDBJ whole genome shotgun (WGS) entry which is preliminary data.</text>
</comment>
<protein>
    <submittedName>
        <fullName evidence="2">Uncharacterized protein</fullName>
    </submittedName>
</protein>
<evidence type="ECO:0000256" key="1">
    <source>
        <dbReference type="SAM" id="Phobius"/>
    </source>
</evidence>
<gene>
    <name evidence="2" type="ORF">A3C25_05785</name>
</gene>
<keyword evidence="1" id="KW-1133">Transmembrane helix</keyword>
<sequence length="121" mass="13723">MNTGLPGTGIGGLFYMISVVVMIFMEIKDIILRRKNGNSKAIVTEQSIIIVLLVAAIFATNIFFSKYVFKKPPIYLAVNANFGEKTSYIILNYPILVPLFLLIVVLFFTQLMYFYLKPSKK</sequence>
<dbReference type="Proteomes" id="UP000177913">
    <property type="component" value="Unassembled WGS sequence"/>
</dbReference>
<dbReference type="EMBL" id="MFZO01000037">
    <property type="protein sequence ID" value="OGK24211.1"/>
    <property type="molecule type" value="Genomic_DNA"/>
</dbReference>
<reference evidence="2 3" key="1">
    <citation type="journal article" date="2016" name="Nat. Commun.">
        <title>Thousands of microbial genomes shed light on interconnected biogeochemical processes in an aquifer system.</title>
        <authorList>
            <person name="Anantharaman K."/>
            <person name="Brown C.T."/>
            <person name="Hug L.A."/>
            <person name="Sharon I."/>
            <person name="Castelle C.J."/>
            <person name="Probst A.J."/>
            <person name="Thomas B.C."/>
            <person name="Singh A."/>
            <person name="Wilkins M.J."/>
            <person name="Karaoz U."/>
            <person name="Brodie E.L."/>
            <person name="Williams K.H."/>
            <person name="Hubbard S.S."/>
            <person name="Banfield J.F."/>
        </authorList>
    </citation>
    <scope>NUCLEOTIDE SEQUENCE [LARGE SCALE GENOMIC DNA]</scope>
</reference>
<feature type="transmembrane region" description="Helical" evidence="1">
    <location>
        <begin position="48"/>
        <end position="69"/>
    </location>
</feature>
<evidence type="ECO:0000313" key="3">
    <source>
        <dbReference type="Proteomes" id="UP000177913"/>
    </source>
</evidence>
<dbReference type="AlphaFoldDB" id="A0A1F7GZ36"/>